<accession>K1QAC8</accession>
<dbReference type="InParanoid" id="K1QAC8"/>
<protein>
    <submittedName>
        <fullName evidence="1">Uncharacterized protein</fullName>
    </submittedName>
</protein>
<gene>
    <name evidence="1" type="ORF">CGI_10012349</name>
</gene>
<name>K1QAC8_MAGGI</name>
<sequence length="60" mass="7139">MLSILIISLRFKIHQVSNGLFQISNISSRDLRKALFIKEILMDLRKVLYTREIQSRHIKL</sequence>
<reference evidence="1" key="1">
    <citation type="journal article" date="2012" name="Nature">
        <title>The oyster genome reveals stress adaptation and complexity of shell formation.</title>
        <authorList>
            <person name="Zhang G."/>
            <person name="Fang X."/>
            <person name="Guo X."/>
            <person name="Li L."/>
            <person name="Luo R."/>
            <person name="Xu F."/>
            <person name="Yang P."/>
            <person name="Zhang L."/>
            <person name="Wang X."/>
            <person name="Qi H."/>
            <person name="Xiong Z."/>
            <person name="Que H."/>
            <person name="Xie Y."/>
            <person name="Holland P.W."/>
            <person name="Paps J."/>
            <person name="Zhu Y."/>
            <person name="Wu F."/>
            <person name="Chen Y."/>
            <person name="Wang J."/>
            <person name="Peng C."/>
            <person name="Meng J."/>
            <person name="Yang L."/>
            <person name="Liu J."/>
            <person name="Wen B."/>
            <person name="Zhang N."/>
            <person name="Huang Z."/>
            <person name="Zhu Q."/>
            <person name="Feng Y."/>
            <person name="Mount A."/>
            <person name="Hedgecock D."/>
            <person name="Xu Z."/>
            <person name="Liu Y."/>
            <person name="Domazet-Loso T."/>
            <person name="Du Y."/>
            <person name="Sun X."/>
            <person name="Zhang S."/>
            <person name="Liu B."/>
            <person name="Cheng P."/>
            <person name="Jiang X."/>
            <person name="Li J."/>
            <person name="Fan D."/>
            <person name="Wang W."/>
            <person name="Fu W."/>
            <person name="Wang T."/>
            <person name="Wang B."/>
            <person name="Zhang J."/>
            <person name="Peng Z."/>
            <person name="Li Y."/>
            <person name="Li N."/>
            <person name="Wang J."/>
            <person name="Chen M."/>
            <person name="He Y."/>
            <person name="Tan F."/>
            <person name="Song X."/>
            <person name="Zheng Q."/>
            <person name="Huang R."/>
            <person name="Yang H."/>
            <person name="Du X."/>
            <person name="Chen L."/>
            <person name="Yang M."/>
            <person name="Gaffney P.M."/>
            <person name="Wang S."/>
            <person name="Luo L."/>
            <person name="She Z."/>
            <person name="Ming Y."/>
            <person name="Huang W."/>
            <person name="Zhang S."/>
            <person name="Huang B."/>
            <person name="Zhang Y."/>
            <person name="Qu T."/>
            <person name="Ni P."/>
            <person name="Miao G."/>
            <person name="Wang J."/>
            <person name="Wang Q."/>
            <person name="Steinberg C.E."/>
            <person name="Wang H."/>
            <person name="Li N."/>
            <person name="Qian L."/>
            <person name="Zhang G."/>
            <person name="Li Y."/>
            <person name="Yang H."/>
            <person name="Liu X."/>
            <person name="Wang J."/>
            <person name="Yin Y."/>
            <person name="Wang J."/>
        </authorList>
    </citation>
    <scope>NUCLEOTIDE SEQUENCE [LARGE SCALE GENOMIC DNA]</scope>
    <source>
        <strain evidence="1">05x7-T-G4-1.051#20</strain>
    </source>
</reference>
<dbReference type="HOGENOM" id="CLU_2943980_0_0_1"/>
<dbReference type="EMBL" id="JH818149">
    <property type="protein sequence ID" value="EKC18451.1"/>
    <property type="molecule type" value="Genomic_DNA"/>
</dbReference>
<organism evidence="1">
    <name type="scientific">Magallana gigas</name>
    <name type="common">Pacific oyster</name>
    <name type="synonym">Crassostrea gigas</name>
    <dbReference type="NCBI Taxonomy" id="29159"/>
    <lineage>
        <taxon>Eukaryota</taxon>
        <taxon>Metazoa</taxon>
        <taxon>Spiralia</taxon>
        <taxon>Lophotrochozoa</taxon>
        <taxon>Mollusca</taxon>
        <taxon>Bivalvia</taxon>
        <taxon>Autobranchia</taxon>
        <taxon>Pteriomorphia</taxon>
        <taxon>Ostreida</taxon>
        <taxon>Ostreoidea</taxon>
        <taxon>Ostreidae</taxon>
        <taxon>Magallana</taxon>
    </lineage>
</organism>
<dbReference type="AlphaFoldDB" id="K1QAC8"/>
<evidence type="ECO:0000313" key="1">
    <source>
        <dbReference type="EMBL" id="EKC18451.1"/>
    </source>
</evidence>
<proteinExistence type="predicted"/>